<gene>
    <name evidence="1" type="ORF">ACFQ1C_14765</name>
</gene>
<proteinExistence type="predicted"/>
<comment type="caution">
    <text evidence="1">The sequence shown here is derived from an EMBL/GenBank/DDBJ whole genome shotgun (WGS) entry which is preliminary data.</text>
</comment>
<organism evidence="1 2">
    <name type="scientific">Oceanisphaera ostreae</name>
    <dbReference type="NCBI Taxonomy" id="914151"/>
    <lineage>
        <taxon>Bacteria</taxon>
        <taxon>Pseudomonadati</taxon>
        <taxon>Pseudomonadota</taxon>
        <taxon>Gammaproteobacteria</taxon>
        <taxon>Aeromonadales</taxon>
        <taxon>Aeromonadaceae</taxon>
        <taxon>Oceanisphaera</taxon>
    </lineage>
</organism>
<protein>
    <submittedName>
        <fullName evidence="1">Uncharacterized protein</fullName>
    </submittedName>
</protein>
<reference evidence="2" key="1">
    <citation type="journal article" date="2019" name="Int. J. Syst. Evol. Microbiol.">
        <title>The Global Catalogue of Microorganisms (GCM) 10K type strain sequencing project: providing services to taxonomists for standard genome sequencing and annotation.</title>
        <authorList>
            <consortium name="The Broad Institute Genomics Platform"/>
            <consortium name="The Broad Institute Genome Sequencing Center for Infectious Disease"/>
            <person name="Wu L."/>
            <person name="Ma J."/>
        </authorList>
    </citation>
    <scope>NUCLEOTIDE SEQUENCE [LARGE SCALE GENOMIC DNA]</scope>
    <source>
        <strain evidence="2">CCUG 60525</strain>
    </source>
</reference>
<dbReference type="EMBL" id="JBHTJS010000059">
    <property type="protein sequence ID" value="MFD1009408.1"/>
    <property type="molecule type" value="Genomic_DNA"/>
</dbReference>
<name>A0ABW3KJS3_9GAMM</name>
<sequence length="61" mass="7198">MVEVVVDELNLRAQFQVLQEGKLEFICEVRRRGYSMSDFSFSESDRGIDGYDHYYLSDKLL</sequence>
<dbReference type="Proteomes" id="UP001597048">
    <property type="component" value="Unassembled WGS sequence"/>
</dbReference>
<dbReference type="RefSeq" id="WP_379559440.1">
    <property type="nucleotide sequence ID" value="NZ_JBHTJS010000059.1"/>
</dbReference>
<keyword evidence="2" id="KW-1185">Reference proteome</keyword>
<evidence type="ECO:0000313" key="1">
    <source>
        <dbReference type="EMBL" id="MFD1009408.1"/>
    </source>
</evidence>
<evidence type="ECO:0000313" key="2">
    <source>
        <dbReference type="Proteomes" id="UP001597048"/>
    </source>
</evidence>
<accession>A0ABW3KJS3</accession>